<keyword evidence="1" id="KW-0812">Transmembrane</keyword>
<proteinExistence type="predicted"/>
<gene>
    <name evidence="2" type="ORF">BP422_02850</name>
</gene>
<protein>
    <submittedName>
        <fullName evidence="2">Uncharacterized protein</fullName>
    </submittedName>
</protein>
<evidence type="ECO:0000256" key="1">
    <source>
        <dbReference type="SAM" id="Phobius"/>
    </source>
</evidence>
<dbReference type="KEGG" id="bfm:BP422_02850"/>
<dbReference type="AlphaFoldDB" id="A0A220MD48"/>
<feature type="transmembrane region" description="Helical" evidence="1">
    <location>
        <begin position="29"/>
        <end position="49"/>
    </location>
</feature>
<sequence length="110" mass="12107">MIKALLFGFGLLGLLILYAFLGDRGTSTLLTFSGYTGFGLIVISIFMFGSSLGVDRITMATPDVNRNFVADDNNERIQKANSKELNWALNTFIAGVPSVATWAFMYFVIH</sequence>
<evidence type="ECO:0000313" key="2">
    <source>
        <dbReference type="EMBL" id="ASJ52580.1"/>
    </source>
</evidence>
<name>A0A220MD48_9BACL</name>
<dbReference type="RefSeq" id="WP_088906472.1">
    <property type="nucleotide sequence ID" value="NZ_CP018145.1"/>
</dbReference>
<keyword evidence="1" id="KW-1133">Transmembrane helix</keyword>
<feature type="transmembrane region" description="Helical" evidence="1">
    <location>
        <begin position="87"/>
        <end position="109"/>
    </location>
</feature>
<organism evidence="2 3">
    <name type="scientific">Brevibacillus formosus</name>
    <dbReference type="NCBI Taxonomy" id="54913"/>
    <lineage>
        <taxon>Bacteria</taxon>
        <taxon>Bacillati</taxon>
        <taxon>Bacillota</taxon>
        <taxon>Bacilli</taxon>
        <taxon>Bacillales</taxon>
        <taxon>Paenibacillaceae</taxon>
        <taxon>Brevibacillus</taxon>
    </lineage>
</organism>
<evidence type="ECO:0000313" key="3">
    <source>
        <dbReference type="Proteomes" id="UP000197781"/>
    </source>
</evidence>
<dbReference type="Proteomes" id="UP000197781">
    <property type="component" value="Chromosome"/>
</dbReference>
<dbReference type="EMBL" id="CP018145">
    <property type="protein sequence ID" value="ASJ52580.1"/>
    <property type="molecule type" value="Genomic_DNA"/>
</dbReference>
<accession>A0A220MD48</accession>
<keyword evidence="1" id="KW-0472">Membrane</keyword>
<reference evidence="2 3" key="1">
    <citation type="submission" date="2016-11" db="EMBL/GenBank/DDBJ databases">
        <authorList>
            <person name="Jaros S."/>
            <person name="Januszkiewicz K."/>
            <person name="Wedrychowicz H."/>
        </authorList>
    </citation>
    <scope>NUCLEOTIDE SEQUENCE [LARGE SCALE GENOMIC DNA]</scope>
    <source>
        <strain evidence="2 3">NF2</strain>
    </source>
</reference>